<dbReference type="PROSITE" id="PS51304">
    <property type="entry name" value="GALECTIN"/>
    <property type="match status" value="1"/>
</dbReference>
<dbReference type="PANTHER" id="PTHR11346:SF32">
    <property type="entry name" value="GALECTIN-4"/>
    <property type="match status" value="1"/>
</dbReference>
<dbReference type="Ensembl" id="ENSSOCT00000021753.1">
    <property type="protein sequence ID" value="ENSSOCP00000021224.1"/>
    <property type="gene ID" value="ENSSOCG00000015841.1"/>
</dbReference>
<dbReference type="CDD" id="cd00070">
    <property type="entry name" value="GLECT"/>
    <property type="match status" value="1"/>
</dbReference>
<evidence type="ECO:0000256" key="2">
    <source>
        <dbReference type="ARBA" id="ARBA00022737"/>
    </source>
</evidence>
<sequence>MPQTIPYQSNLPVSSGVLGGHPDTPLPPFSLSPQKRFHINLRAGPGGDVLLHLNPRLDEGLVVRNSLVGGTWGAEELELPHNPLQRGRYFDVSARGRAGVARGDGHHLHEGLRCARGWVARGQALHRGELHEGLHCTRGELHEDGHCTGGGVA</sequence>
<dbReference type="InterPro" id="IPR044156">
    <property type="entry name" value="Galectin-like"/>
</dbReference>
<organism evidence="6 7">
    <name type="scientific">Strix occidentalis caurina</name>
    <name type="common">northern spotted owl</name>
    <dbReference type="NCBI Taxonomy" id="311401"/>
    <lineage>
        <taxon>Eukaryota</taxon>
        <taxon>Metazoa</taxon>
        <taxon>Chordata</taxon>
        <taxon>Craniata</taxon>
        <taxon>Vertebrata</taxon>
        <taxon>Euteleostomi</taxon>
        <taxon>Archelosauria</taxon>
        <taxon>Archosauria</taxon>
        <taxon>Dinosauria</taxon>
        <taxon>Saurischia</taxon>
        <taxon>Theropoda</taxon>
        <taxon>Coelurosauria</taxon>
        <taxon>Aves</taxon>
        <taxon>Neognathae</taxon>
        <taxon>Neoaves</taxon>
        <taxon>Telluraves</taxon>
        <taxon>Strigiformes</taxon>
        <taxon>Strigidae</taxon>
        <taxon>Strix</taxon>
    </lineage>
</organism>
<feature type="region of interest" description="Disordered" evidence="4">
    <location>
        <begin position="1"/>
        <end position="30"/>
    </location>
</feature>
<evidence type="ECO:0000256" key="1">
    <source>
        <dbReference type="ARBA" id="ARBA00022734"/>
    </source>
</evidence>
<feature type="compositionally biased region" description="Polar residues" evidence="4">
    <location>
        <begin position="1"/>
        <end position="13"/>
    </location>
</feature>
<protein>
    <recommendedName>
        <fullName evidence="3">Galectin</fullName>
    </recommendedName>
</protein>
<dbReference type="Proteomes" id="UP000694551">
    <property type="component" value="Unplaced"/>
</dbReference>
<dbReference type="Gene3D" id="2.60.120.200">
    <property type="match status" value="1"/>
</dbReference>
<dbReference type="GO" id="GO:0030246">
    <property type="term" value="F:carbohydrate binding"/>
    <property type="evidence" value="ECO:0007669"/>
    <property type="project" value="UniProtKB-UniRule"/>
</dbReference>
<dbReference type="AlphaFoldDB" id="A0A8D0FZF6"/>
<evidence type="ECO:0000313" key="6">
    <source>
        <dbReference type="Ensembl" id="ENSSOCP00000021224.1"/>
    </source>
</evidence>
<dbReference type="SMART" id="SM00276">
    <property type="entry name" value="GLECT"/>
    <property type="match status" value="1"/>
</dbReference>
<dbReference type="SUPFAM" id="SSF49899">
    <property type="entry name" value="Concanavalin A-like lectins/glucanases"/>
    <property type="match status" value="1"/>
</dbReference>
<name>A0A8D0FZF6_STROC</name>
<dbReference type="PANTHER" id="PTHR11346">
    <property type="entry name" value="GALECTIN"/>
    <property type="match status" value="1"/>
</dbReference>
<reference evidence="6" key="2">
    <citation type="submission" date="2025-09" db="UniProtKB">
        <authorList>
            <consortium name="Ensembl"/>
        </authorList>
    </citation>
    <scope>IDENTIFICATION</scope>
</reference>
<evidence type="ECO:0000256" key="3">
    <source>
        <dbReference type="RuleBase" id="RU102079"/>
    </source>
</evidence>
<accession>A0A8D0FZF6</accession>
<proteinExistence type="predicted"/>
<dbReference type="InterPro" id="IPR013320">
    <property type="entry name" value="ConA-like_dom_sf"/>
</dbReference>
<dbReference type="InterPro" id="IPR001079">
    <property type="entry name" value="Galectin_CRD"/>
</dbReference>
<keyword evidence="7" id="KW-1185">Reference proteome</keyword>
<keyword evidence="2" id="KW-0677">Repeat</keyword>
<feature type="domain" description="Galectin" evidence="5">
    <location>
        <begin position="2"/>
        <end position="153"/>
    </location>
</feature>
<evidence type="ECO:0000313" key="7">
    <source>
        <dbReference type="Proteomes" id="UP000694551"/>
    </source>
</evidence>
<evidence type="ECO:0000256" key="4">
    <source>
        <dbReference type="SAM" id="MobiDB-lite"/>
    </source>
</evidence>
<dbReference type="Pfam" id="PF00337">
    <property type="entry name" value="Gal-bind_lectin"/>
    <property type="match status" value="1"/>
</dbReference>
<keyword evidence="1 3" id="KW-0430">Lectin</keyword>
<dbReference type="SMART" id="SM00908">
    <property type="entry name" value="Gal-bind_lectin"/>
    <property type="match status" value="1"/>
</dbReference>
<evidence type="ECO:0000259" key="5">
    <source>
        <dbReference type="PROSITE" id="PS51304"/>
    </source>
</evidence>
<reference evidence="6" key="1">
    <citation type="submission" date="2025-08" db="UniProtKB">
        <authorList>
            <consortium name="Ensembl"/>
        </authorList>
    </citation>
    <scope>IDENTIFICATION</scope>
</reference>